<dbReference type="AlphaFoldDB" id="A0AAD5X0X6"/>
<dbReference type="EMBL" id="JADGJD010001429">
    <property type="protein sequence ID" value="KAJ3042323.1"/>
    <property type="molecule type" value="Genomic_DNA"/>
</dbReference>
<keyword evidence="2" id="KW-0378">Hydrolase</keyword>
<dbReference type="PANTHER" id="PTHR42721:SF3">
    <property type="entry name" value="BETA-D-XYLOSIDASE 5-RELATED"/>
    <property type="match status" value="1"/>
</dbReference>
<name>A0AAD5X0X6_9FUNG</name>
<dbReference type="PANTHER" id="PTHR42721">
    <property type="entry name" value="SUGAR HYDROLASE-RELATED"/>
    <property type="match status" value="1"/>
</dbReference>
<gene>
    <name evidence="4" type="ORF">HK097_002048</name>
</gene>
<dbReference type="GO" id="GO:0045493">
    <property type="term" value="P:xylan catabolic process"/>
    <property type="evidence" value="ECO:0007669"/>
    <property type="project" value="InterPro"/>
</dbReference>
<dbReference type="InterPro" id="IPR036881">
    <property type="entry name" value="Glyco_hydro_3_C_sf"/>
</dbReference>
<dbReference type="InterPro" id="IPR026891">
    <property type="entry name" value="Fn3-like"/>
</dbReference>
<dbReference type="GO" id="GO:0031222">
    <property type="term" value="P:arabinan catabolic process"/>
    <property type="evidence" value="ECO:0007669"/>
    <property type="project" value="TreeGrafter"/>
</dbReference>
<dbReference type="InterPro" id="IPR044993">
    <property type="entry name" value="BXL"/>
</dbReference>
<evidence type="ECO:0000256" key="1">
    <source>
        <dbReference type="ARBA" id="ARBA00005336"/>
    </source>
</evidence>
<dbReference type="SUPFAM" id="SSF52279">
    <property type="entry name" value="Beta-D-glucan exohydrolase, C-terminal domain"/>
    <property type="match status" value="1"/>
</dbReference>
<dbReference type="Gene3D" id="2.60.40.10">
    <property type="entry name" value="Immunoglobulins"/>
    <property type="match status" value="1"/>
</dbReference>
<evidence type="ECO:0000259" key="3">
    <source>
        <dbReference type="SMART" id="SM01217"/>
    </source>
</evidence>
<organism evidence="4 5">
    <name type="scientific">Rhizophlyctis rosea</name>
    <dbReference type="NCBI Taxonomy" id="64517"/>
    <lineage>
        <taxon>Eukaryota</taxon>
        <taxon>Fungi</taxon>
        <taxon>Fungi incertae sedis</taxon>
        <taxon>Chytridiomycota</taxon>
        <taxon>Chytridiomycota incertae sedis</taxon>
        <taxon>Chytridiomycetes</taxon>
        <taxon>Rhizophlyctidales</taxon>
        <taxon>Rhizophlyctidaceae</taxon>
        <taxon>Rhizophlyctis</taxon>
    </lineage>
</organism>
<evidence type="ECO:0000313" key="4">
    <source>
        <dbReference type="EMBL" id="KAJ3042323.1"/>
    </source>
</evidence>
<comment type="similarity">
    <text evidence="1">Belongs to the glycosyl hydrolase 3 family.</text>
</comment>
<proteinExistence type="inferred from homology"/>
<dbReference type="Gene3D" id="3.40.50.1700">
    <property type="entry name" value="Glycoside hydrolase family 3 C-terminal domain"/>
    <property type="match status" value="1"/>
</dbReference>
<dbReference type="Pfam" id="PF14310">
    <property type="entry name" value="Fn3-like"/>
    <property type="match status" value="1"/>
</dbReference>
<sequence length="212" mass="23175">MDGGTAVMQIIAGQKSPAGRLPVTQYPASYVSTPLTGMNLRPTSSHPGRTYRWYGKAVKPFGFGLHYTTFKPTFEPFPKTLRIDDLVRKCRNVYPATCPLPAINLRVANIGKRISDHVALAFLTGQAGPKPYPIKTLAAYTRVHDVKAGQNAKAHLDWTLGNLARIDENGNTVLYPGKYTILIDEPTLTSISFTLEGKAAVLDKWPGPLPAK</sequence>
<dbReference type="InterPro" id="IPR013783">
    <property type="entry name" value="Ig-like_fold"/>
</dbReference>
<dbReference type="Proteomes" id="UP001212841">
    <property type="component" value="Unassembled WGS sequence"/>
</dbReference>
<dbReference type="SMART" id="SM01217">
    <property type="entry name" value="Fn3_like"/>
    <property type="match status" value="1"/>
</dbReference>
<dbReference type="GO" id="GO:0009044">
    <property type="term" value="F:xylan 1,4-beta-xylosidase activity"/>
    <property type="evidence" value="ECO:0007669"/>
    <property type="project" value="InterPro"/>
</dbReference>
<evidence type="ECO:0000313" key="5">
    <source>
        <dbReference type="Proteomes" id="UP001212841"/>
    </source>
</evidence>
<reference evidence="4" key="1">
    <citation type="submission" date="2020-05" db="EMBL/GenBank/DDBJ databases">
        <title>Phylogenomic resolution of chytrid fungi.</title>
        <authorList>
            <person name="Stajich J.E."/>
            <person name="Amses K."/>
            <person name="Simmons R."/>
            <person name="Seto K."/>
            <person name="Myers J."/>
            <person name="Bonds A."/>
            <person name="Quandt C.A."/>
            <person name="Barry K."/>
            <person name="Liu P."/>
            <person name="Grigoriev I."/>
            <person name="Longcore J.E."/>
            <person name="James T.Y."/>
        </authorList>
    </citation>
    <scope>NUCLEOTIDE SEQUENCE</scope>
    <source>
        <strain evidence="4">JEL0318</strain>
    </source>
</reference>
<dbReference type="GO" id="GO:0046556">
    <property type="term" value="F:alpha-L-arabinofuranosidase activity"/>
    <property type="evidence" value="ECO:0007669"/>
    <property type="project" value="TreeGrafter"/>
</dbReference>
<accession>A0AAD5X0X6</accession>
<keyword evidence="5" id="KW-1185">Reference proteome</keyword>
<protein>
    <recommendedName>
        <fullName evidence="3">Fibronectin type III-like domain-containing protein</fullName>
    </recommendedName>
</protein>
<evidence type="ECO:0000256" key="2">
    <source>
        <dbReference type="ARBA" id="ARBA00022801"/>
    </source>
</evidence>
<feature type="domain" description="Fibronectin type III-like" evidence="3">
    <location>
        <begin position="117"/>
        <end position="187"/>
    </location>
</feature>
<comment type="caution">
    <text evidence="4">The sequence shown here is derived from an EMBL/GenBank/DDBJ whole genome shotgun (WGS) entry which is preliminary data.</text>
</comment>